<evidence type="ECO:0000256" key="1">
    <source>
        <dbReference type="SAM" id="MobiDB-lite"/>
    </source>
</evidence>
<evidence type="ECO:0000313" key="4">
    <source>
        <dbReference type="Proteomes" id="UP001162156"/>
    </source>
</evidence>
<evidence type="ECO:0000259" key="2">
    <source>
        <dbReference type="Pfam" id="PF03184"/>
    </source>
</evidence>
<dbReference type="Pfam" id="PF03184">
    <property type="entry name" value="DDE_1"/>
    <property type="match status" value="1"/>
</dbReference>
<feature type="compositionally biased region" description="Basic residues" evidence="1">
    <location>
        <begin position="303"/>
        <end position="318"/>
    </location>
</feature>
<accession>A0AAV8X7Q2</accession>
<organism evidence="3 4">
    <name type="scientific">Rhamnusium bicolor</name>
    <dbReference type="NCBI Taxonomy" id="1586634"/>
    <lineage>
        <taxon>Eukaryota</taxon>
        <taxon>Metazoa</taxon>
        <taxon>Ecdysozoa</taxon>
        <taxon>Arthropoda</taxon>
        <taxon>Hexapoda</taxon>
        <taxon>Insecta</taxon>
        <taxon>Pterygota</taxon>
        <taxon>Neoptera</taxon>
        <taxon>Endopterygota</taxon>
        <taxon>Coleoptera</taxon>
        <taxon>Polyphaga</taxon>
        <taxon>Cucujiformia</taxon>
        <taxon>Chrysomeloidea</taxon>
        <taxon>Cerambycidae</taxon>
        <taxon>Lepturinae</taxon>
        <taxon>Rhagiini</taxon>
        <taxon>Rhamnusium</taxon>
    </lineage>
</organism>
<dbReference type="GO" id="GO:0003677">
    <property type="term" value="F:DNA binding"/>
    <property type="evidence" value="ECO:0007669"/>
    <property type="project" value="TreeGrafter"/>
</dbReference>
<dbReference type="GO" id="GO:0005634">
    <property type="term" value="C:nucleus"/>
    <property type="evidence" value="ECO:0007669"/>
    <property type="project" value="TreeGrafter"/>
</dbReference>
<feature type="domain" description="DDE-1" evidence="2">
    <location>
        <begin position="5"/>
        <end position="74"/>
    </location>
</feature>
<evidence type="ECO:0000313" key="3">
    <source>
        <dbReference type="EMBL" id="KAJ8934666.1"/>
    </source>
</evidence>
<sequence length="333" mass="36983">MHISCDNKVLLIVDNHETHISLNAINYCRDNGIVMLSFPPHCTHRMQPLDIGVYGPFKNRCKSSFNDYILGHPGKAINIYNVAQLTAQPYLLSFTPLNITKAFTKSGFWPINSLACNDSHFTGVLQYEVDTHEPTSSQSPEETNIATTSLHLNAYVDSSKINIISNLVVVPSKDKDINVKEFIAGLLSLLLDNVLDKVTNASTNLNKKNLLSPTDIRPYTKLTVKPNKKSCKQGRSRIYTNTPGKNEIELATERRMSKKVKVVKRKIGSDDQEEKGEKGKLAKTKKMNVKTTDEVSNKASSGKGKKRMTSLAKPKRAKKEITTSSSDSEASSK</sequence>
<proteinExistence type="predicted"/>
<gene>
    <name evidence="3" type="ORF">NQ314_013232</name>
</gene>
<dbReference type="Proteomes" id="UP001162156">
    <property type="component" value="Unassembled WGS sequence"/>
</dbReference>
<feature type="region of interest" description="Disordered" evidence="1">
    <location>
        <begin position="263"/>
        <end position="333"/>
    </location>
</feature>
<name>A0AAV8X7Q2_9CUCU</name>
<dbReference type="InterPro" id="IPR050863">
    <property type="entry name" value="CenT-Element_Derived"/>
</dbReference>
<dbReference type="PANTHER" id="PTHR19303:SF71">
    <property type="entry name" value="ZINC FINGER PHD-TYPE DOMAIN-CONTAINING PROTEIN"/>
    <property type="match status" value="1"/>
</dbReference>
<dbReference type="PANTHER" id="PTHR19303">
    <property type="entry name" value="TRANSPOSON"/>
    <property type="match status" value="1"/>
</dbReference>
<reference evidence="3" key="1">
    <citation type="journal article" date="2023" name="Insect Mol. Biol.">
        <title>Genome sequencing provides insights into the evolution of gene families encoding plant cell wall-degrading enzymes in longhorned beetles.</title>
        <authorList>
            <person name="Shin N.R."/>
            <person name="Okamura Y."/>
            <person name="Kirsch R."/>
            <person name="Pauchet Y."/>
        </authorList>
    </citation>
    <scope>NUCLEOTIDE SEQUENCE</scope>
    <source>
        <strain evidence="3">RBIC_L_NR</strain>
    </source>
</reference>
<dbReference type="EMBL" id="JANEYF010003689">
    <property type="protein sequence ID" value="KAJ8934666.1"/>
    <property type="molecule type" value="Genomic_DNA"/>
</dbReference>
<dbReference type="AlphaFoldDB" id="A0AAV8X7Q2"/>
<keyword evidence="4" id="KW-1185">Reference proteome</keyword>
<feature type="compositionally biased region" description="Low complexity" evidence="1">
    <location>
        <begin position="324"/>
        <end position="333"/>
    </location>
</feature>
<dbReference type="InterPro" id="IPR004875">
    <property type="entry name" value="DDE_SF_endonuclease_dom"/>
</dbReference>
<comment type="caution">
    <text evidence="3">The sequence shown here is derived from an EMBL/GenBank/DDBJ whole genome shotgun (WGS) entry which is preliminary data.</text>
</comment>
<protein>
    <recommendedName>
        <fullName evidence="2">DDE-1 domain-containing protein</fullName>
    </recommendedName>
</protein>